<accession>A0A1U9VEH3</accession>
<organism evidence="1 2">
    <name type="scientific">blood disease bacterium A2-HR MARDI</name>
    <dbReference type="NCBI Taxonomy" id="1944648"/>
    <lineage>
        <taxon>Bacteria</taxon>
        <taxon>Pseudomonadati</taxon>
        <taxon>Pseudomonadota</taxon>
        <taxon>Betaproteobacteria</taxon>
        <taxon>Burkholderiales</taxon>
        <taxon>Burkholderiaceae</taxon>
        <taxon>Ralstonia</taxon>
        <taxon>Ralstonia solanacearum species complex</taxon>
    </lineage>
</organism>
<dbReference type="EMBL" id="CP019911">
    <property type="protein sequence ID" value="AQW29079.1"/>
    <property type="molecule type" value="Genomic_DNA"/>
</dbReference>
<sequence length="139" mass="15786">MDLLNLEQYEQHFRGFGLRDCAVRSRDIYYFVLFQDWPDDKPRPFDEELETRLVPMFRAKDEKWSHSVLTGFGGLMACAARHPMSQCVTVDLSGQVYVIGSGVDEIEQKIPGGLGKGPSRGAVTRGPIRDFVCEAYHEE</sequence>
<dbReference type="Proteomes" id="UP000189628">
    <property type="component" value="Chromosome"/>
</dbReference>
<name>A0A1U9VEH3_9RALS</name>
<gene>
    <name evidence="1" type="ORF">B0B51_02955</name>
</gene>
<proteinExistence type="predicted"/>
<reference evidence="1 2" key="1">
    <citation type="submission" date="2017-02" db="EMBL/GenBank/DDBJ databases">
        <title>Blood Disease Bacterium A2-HR MARDI.</title>
        <authorList>
            <person name="Badrun R."/>
            <person name="Abu Bakar N."/>
            <person name="Laboh R."/>
        </authorList>
    </citation>
    <scope>NUCLEOTIDE SEQUENCE [LARGE SCALE GENOMIC DNA]</scope>
    <source>
        <strain evidence="1 2">A2-HR MARDI</strain>
    </source>
</reference>
<evidence type="ECO:0000313" key="2">
    <source>
        <dbReference type="Proteomes" id="UP000189628"/>
    </source>
</evidence>
<evidence type="ECO:0000313" key="1">
    <source>
        <dbReference type="EMBL" id="AQW29079.1"/>
    </source>
</evidence>
<dbReference type="AlphaFoldDB" id="A0A1U9VEH3"/>
<protein>
    <submittedName>
        <fullName evidence="1">Uncharacterized protein</fullName>
    </submittedName>
</protein>